<comment type="caution">
    <text evidence="2">The sequence shown here is derived from an EMBL/GenBank/DDBJ whole genome shotgun (WGS) entry which is preliminary data.</text>
</comment>
<evidence type="ECO:0000313" key="3">
    <source>
        <dbReference type="Proteomes" id="UP000521199"/>
    </source>
</evidence>
<keyword evidence="2" id="KW-0687">Ribonucleoprotein</keyword>
<dbReference type="PROSITE" id="PS51186">
    <property type="entry name" value="GNAT"/>
    <property type="match status" value="1"/>
</dbReference>
<sequence length="220" mass="24294">MPGTTAAGAARGQRLPCRRASRTAFGARHCRPAPREAVCCATLRSSAPARASAIAVPEPAAAALAALPYPGSTPPDRARRARPHHGILRSDVHPKPGTALKPQALTLRADWHYETSDHRRHYVIRALVDNRIAGRAHGWFEPGRQFVLEKIEMHRSQRSRGYGSALIEQLRHKAREKGCRELVFRSVRDSNTRAIKLYASLGARPVRTSEHMCAFVLTPP</sequence>
<evidence type="ECO:0000313" key="2">
    <source>
        <dbReference type="EMBL" id="MBB5208390.1"/>
    </source>
</evidence>
<proteinExistence type="predicted"/>
<dbReference type="Gene3D" id="3.40.630.30">
    <property type="match status" value="1"/>
</dbReference>
<evidence type="ECO:0000259" key="1">
    <source>
        <dbReference type="PROSITE" id="PS51186"/>
    </source>
</evidence>
<dbReference type="GO" id="GO:0016747">
    <property type="term" value="F:acyltransferase activity, transferring groups other than amino-acyl groups"/>
    <property type="evidence" value="ECO:0007669"/>
    <property type="project" value="InterPro"/>
</dbReference>
<organism evidence="2 3">
    <name type="scientific">Chiayiivirga flava</name>
    <dbReference type="NCBI Taxonomy" id="659595"/>
    <lineage>
        <taxon>Bacteria</taxon>
        <taxon>Pseudomonadati</taxon>
        <taxon>Pseudomonadota</taxon>
        <taxon>Gammaproteobacteria</taxon>
        <taxon>Lysobacterales</taxon>
        <taxon>Lysobacteraceae</taxon>
        <taxon>Chiayiivirga</taxon>
    </lineage>
</organism>
<dbReference type="Proteomes" id="UP000521199">
    <property type="component" value="Unassembled WGS sequence"/>
</dbReference>
<dbReference type="Pfam" id="PF00583">
    <property type="entry name" value="Acetyltransf_1"/>
    <property type="match status" value="1"/>
</dbReference>
<name>A0A7W8D5Q3_9GAMM</name>
<protein>
    <submittedName>
        <fullName evidence="2">Ribosomal protein S18 acetylase RimI-like enzyme</fullName>
    </submittedName>
</protein>
<dbReference type="GO" id="GO:0005840">
    <property type="term" value="C:ribosome"/>
    <property type="evidence" value="ECO:0007669"/>
    <property type="project" value="UniProtKB-KW"/>
</dbReference>
<keyword evidence="3" id="KW-1185">Reference proteome</keyword>
<dbReference type="InterPro" id="IPR016181">
    <property type="entry name" value="Acyl_CoA_acyltransferase"/>
</dbReference>
<reference evidence="2 3" key="1">
    <citation type="submission" date="2020-08" db="EMBL/GenBank/DDBJ databases">
        <title>Genomic Encyclopedia of Type Strains, Phase IV (KMG-IV): sequencing the most valuable type-strain genomes for metagenomic binning, comparative biology and taxonomic classification.</title>
        <authorList>
            <person name="Goeker M."/>
        </authorList>
    </citation>
    <scope>NUCLEOTIDE SEQUENCE [LARGE SCALE GENOMIC DNA]</scope>
    <source>
        <strain evidence="2 3">DSM 24163</strain>
    </source>
</reference>
<dbReference type="EMBL" id="JACHHP010000003">
    <property type="protein sequence ID" value="MBB5208390.1"/>
    <property type="molecule type" value="Genomic_DNA"/>
</dbReference>
<accession>A0A7W8D5Q3</accession>
<dbReference type="AlphaFoldDB" id="A0A7W8D5Q3"/>
<dbReference type="InterPro" id="IPR000182">
    <property type="entry name" value="GNAT_dom"/>
</dbReference>
<feature type="domain" description="N-acetyltransferase" evidence="1">
    <location>
        <begin position="76"/>
        <end position="220"/>
    </location>
</feature>
<keyword evidence="2" id="KW-0689">Ribosomal protein</keyword>
<gene>
    <name evidence="2" type="ORF">HNQ52_001932</name>
</gene>
<dbReference type="SUPFAM" id="SSF55729">
    <property type="entry name" value="Acyl-CoA N-acyltransferases (Nat)"/>
    <property type="match status" value="1"/>
</dbReference>
<dbReference type="CDD" id="cd04301">
    <property type="entry name" value="NAT_SF"/>
    <property type="match status" value="1"/>
</dbReference>